<keyword evidence="2" id="KW-1185">Reference proteome</keyword>
<accession>A0ACB8HHA7</accession>
<organism evidence="1 2">
    <name type="scientific">Psilocybe cubensis</name>
    <name type="common">Psychedelic mushroom</name>
    <name type="synonym">Stropharia cubensis</name>
    <dbReference type="NCBI Taxonomy" id="181762"/>
    <lineage>
        <taxon>Eukaryota</taxon>
        <taxon>Fungi</taxon>
        <taxon>Dikarya</taxon>
        <taxon>Basidiomycota</taxon>
        <taxon>Agaricomycotina</taxon>
        <taxon>Agaricomycetes</taxon>
        <taxon>Agaricomycetidae</taxon>
        <taxon>Agaricales</taxon>
        <taxon>Agaricineae</taxon>
        <taxon>Strophariaceae</taxon>
        <taxon>Psilocybe</taxon>
    </lineage>
</organism>
<gene>
    <name evidence="1" type="ORF">JR316_0000565</name>
</gene>
<name>A0ACB8HHA7_PSICU</name>
<proteinExistence type="predicted"/>
<evidence type="ECO:0000313" key="2">
    <source>
        <dbReference type="Proteomes" id="UP000664032"/>
    </source>
</evidence>
<evidence type="ECO:0000313" key="1">
    <source>
        <dbReference type="EMBL" id="KAH9486500.1"/>
    </source>
</evidence>
<dbReference type="EMBL" id="JAFIQS020000001">
    <property type="protein sequence ID" value="KAH9486500.1"/>
    <property type="molecule type" value="Genomic_DNA"/>
</dbReference>
<dbReference type="Proteomes" id="UP000664032">
    <property type="component" value="Unassembled WGS sequence"/>
</dbReference>
<sequence length="785" mass="87624">MTIQHPRLLLVDSYDSFTHNLAALFRQAIPNVSITIIKNDNYRLDELRPYLPYFSFIVIGPGPGSPDNAEDIGVVRDLWSLKDQDILPIFGVCLGLQSLSIAHGARLKRLNVVKHGLTSLIEHKSTDLFSNVGSVKAVRYHSLHVDLEEGGDIEELAWTHDEGNGKVVMAVRHKHRPFWAVQYHPESVCTDGGGVEVIRNFWKLAQFWSNDQGRGIIPGNHKLSEFGTPWPYLSPPSSLTTPVSSSSVLTLSLERNDLGIVDICECFGASDETSNFALLESASNPGRYSILGCLSTSTLQIKYRVGESFLSLTKNGGTTRENLGELDIWAWLSNFMQTKSYRGDPCVPFWGGFVGYLSYELGLQTLHVPLRRDTDTPCTNKHPDVNLVFVERSIVIDSHTSRIFVQSIAPDDDLWVSETFAKLEYLPPSSSSAISPHPVTNAYVMLPDKFHYISKIKQAKEHLFAGDSYELCVTAPTRISAPPLTSKPSKSSSWERYKCLRRSNPAPHSAYLRLHPSTLLSSSPERFLSYSRSPGSTCQLRPIKGTIRKGPNVTRAVAERELVGNPKEVAENLMIVDLIRHDLHGVIGEDVLVKQFCSLEEYETVWQLVSVIEGKLDDNFQSSRPTKDILGWRVLKESLPPGSMTGAPKKRSVEILQNLEGEERGIYSGVFGYWCVGGKIGLIRNQHPLSLTRQKCWILAALGAKPIDYVRVLVSDEPNLSGDWSVTIRSCFKFDEEGTLADPEDLFHRREEWTVGAGGAITALSDPENEWDEMVTKLQSVLRCF</sequence>
<reference evidence="1" key="1">
    <citation type="submission" date="2021-10" db="EMBL/GenBank/DDBJ databases">
        <title>Psilocybe cubensis genome.</title>
        <authorList>
            <person name="Mckernan K.J."/>
            <person name="Crawford S."/>
            <person name="Trippe A."/>
            <person name="Kane L.T."/>
            <person name="Mclaughlin S."/>
        </authorList>
    </citation>
    <scope>NUCLEOTIDE SEQUENCE</scope>
    <source>
        <strain evidence="1">MGC-MH-2018</strain>
    </source>
</reference>
<protein>
    <submittedName>
        <fullName evidence="1">Aminodeoxychorismate synthase</fullName>
    </submittedName>
</protein>
<comment type="caution">
    <text evidence="1">The sequence shown here is derived from an EMBL/GenBank/DDBJ whole genome shotgun (WGS) entry which is preliminary data.</text>
</comment>